<keyword evidence="3" id="KW-1185">Reference proteome</keyword>
<reference evidence="3" key="1">
    <citation type="submission" date="2017-02" db="EMBL/GenBank/DDBJ databases">
        <authorList>
            <person name="Varghese N."/>
            <person name="Submissions S."/>
        </authorList>
    </citation>
    <scope>NUCLEOTIDE SEQUENCE [LARGE SCALE GENOMIC DNA]</scope>
    <source>
        <strain evidence="3">DSM 19608</strain>
    </source>
</reference>
<dbReference type="PROSITE" id="PS50943">
    <property type="entry name" value="HTH_CROC1"/>
    <property type="match status" value="1"/>
</dbReference>
<dbReference type="SUPFAM" id="SSF47413">
    <property type="entry name" value="lambda repressor-like DNA-binding domains"/>
    <property type="match status" value="1"/>
</dbReference>
<dbReference type="OrthoDB" id="7365244at2"/>
<protein>
    <submittedName>
        <fullName evidence="2">DNA-binding transcriptional regulator YiaG, contains XRE-type HTH domain</fullName>
    </submittedName>
</protein>
<keyword evidence="2" id="KW-0238">DNA-binding</keyword>
<evidence type="ECO:0000313" key="2">
    <source>
        <dbReference type="EMBL" id="SKA28202.1"/>
    </source>
</evidence>
<dbReference type="RefSeq" id="WP_062907537.1">
    <property type="nucleotide sequence ID" value="NZ_FUXB01000033.1"/>
</dbReference>
<dbReference type="InterPro" id="IPR001387">
    <property type="entry name" value="Cro/C1-type_HTH"/>
</dbReference>
<name>A0A1T4SJ33_VIBCI</name>
<dbReference type="Proteomes" id="UP000190834">
    <property type="component" value="Unassembled WGS sequence"/>
</dbReference>
<dbReference type="STRING" id="1123491.SAMN02745782_03325"/>
<gene>
    <name evidence="2" type="ORF">SAMN02745782_03325</name>
</gene>
<dbReference type="GeneID" id="70581880"/>
<dbReference type="Gene3D" id="1.10.260.40">
    <property type="entry name" value="lambda repressor-like DNA-binding domains"/>
    <property type="match status" value="1"/>
</dbReference>
<evidence type="ECO:0000313" key="3">
    <source>
        <dbReference type="Proteomes" id="UP000190834"/>
    </source>
</evidence>
<dbReference type="InterPro" id="IPR010982">
    <property type="entry name" value="Lambda_DNA-bd_dom_sf"/>
</dbReference>
<dbReference type="CDD" id="cd00093">
    <property type="entry name" value="HTH_XRE"/>
    <property type="match status" value="1"/>
</dbReference>
<accession>A0A1T4SJ33</accession>
<dbReference type="EMBL" id="FUXB01000033">
    <property type="protein sequence ID" value="SKA28202.1"/>
    <property type="molecule type" value="Genomic_DNA"/>
</dbReference>
<feature type="domain" description="HTH cro/C1-type" evidence="1">
    <location>
        <begin position="57"/>
        <end position="92"/>
    </location>
</feature>
<evidence type="ECO:0000259" key="1">
    <source>
        <dbReference type="PROSITE" id="PS50943"/>
    </source>
</evidence>
<sequence>MYHYKECGLPYVYLTNGFTIDKVEDEEFVSIDNLYELHALIGRNIVSQVRPISHQEFKFIRIELNMSQKALGNLLGVDTQTVARWEKGQSVIPRTADVTLRALYAEFNDDDSQIGLLLNMLSDSEIESTMAELHLEEQDNKWRVA</sequence>
<dbReference type="AlphaFoldDB" id="A0A1T4SJ33"/>
<organism evidence="2 3">
    <name type="scientific">Vibrio cincinnatiensis DSM 19608</name>
    <dbReference type="NCBI Taxonomy" id="1123491"/>
    <lineage>
        <taxon>Bacteria</taxon>
        <taxon>Pseudomonadati</taxon>
        <taxon>Pseudomonadota</taxon>
        <taxon>Gammaproteobacteria</taxon>
        <taxon>Vibrionales</taxon>
        <taxon>Vibrionaceae</taxon>
        <taxon>Vibrio</taxon>
    </lineage>
</organism>
<proteinExistence type="predicted"/>
<dbReference type="Pfam" id="PF01381">
    <property type="entry name" value="HTH_3"/>
    <property type="match status" value="1"/>
</dbReference>
<dbReference type="GO" id="GO:0003677">
    <property type="term" value="F:DNA binding"/>
    <property type="evidence" value="ECO:0007669"/>
    <property type="project" value="UniProtKB-KW"/>
</dbReference>